<gene>
    <name evidence="1" type="ORF">Ciccas_000151</name>
</gene>
<dbReference type="EMBL" id="JBJKFK010000008">
    <property type="protein sequence ID" value="KAL3321156.1"/>
    <property type="molecule type" value="Genomic_DNA"/>
</dbReference>
<protein>
    <submittedName>
        <fullName evidence="1">Uncharacterized protein</fullName>
    </submittedName>
</protein>
<dbReference type="Proteomes" id="UP001626550">
    <property type="component" value="Unassembled WGS sequence"/>
</dbReference>
<evidence type="ECO:0000313" key="2">
    <source>
        <dbReference type="Proteomes" id="UP001626550"/>
    </source>
</evidence>
<comment type="caution">
    <text evidence="1">The sequence shown here is derived from an EMBL/GenBank/DDBJ whole genome shotgun (WGS) entry which is preliminary data.</text>
</comment>
<evidence type="ECO:0000313" key="1">
    <source>
        <dbReference type="EMBL" id="KAL3321156.1"/>
    </source>
</evidence>
<sequence>MLTGNNLDVGMKSVQRITELRSYRTSDDATPKFLDDKNLLRMVNIEPLKFPEMSFHSQAVEQAVQETSKTAYRAESGGYDAFKKLSPDKEGLS</sequence>
<dbReference type="AlphaFoldDB" id="A0ABD2QRP2"/>
<organism evidence="1 2">
    <name type="scientific">Cichlidogyrus casuarinus</name>
    <dbReference type="NCBI Taxonomy" id="1844966"/>
    <lineage>
        <taxon>Eukaryota</taxon>
        <taxon>Metazoa</taxon>
        <taxon>Spiralia</taxon>
        <taxon>Lophotrochozoa</taxon>
        <taxon>Platyhelminthes</taxon>
        <taxon>Monogenea</taxon>
        <taxon>Monopisthocotylea</taxon>
        <taxon>Dactylogyridea</taxon>
        <taxon>Ancyrocephalidae</taxon>
        <taxon>Cichlidogyrus</taxon>
    </lineage>
</organism>
<name>A0ABD2QRP2_9PLAT</name>
<proteinExistence type="predicted"/>
<accession>A0ABD2QRP2</accession>
<reference evidence="1 2" key="1">
    <citation type="submission" date="2024-11" db="EMBL/GenBank/DDBJ databases">
        <title>Adaptive evolution of stress response genes in parasites aligns with host niche diversity.</title>
        <authorList>
            <person name="Hahn C."/>
            <person name="Resl P."/>
        </authorList>
    </citation>
    <scope>NUCLEOTIDE SEQUENCE [LARGE SCALE GENOMIC DNA]</scope>
    <source>
        <strain evidence="1">EGGRZ-B1_66</strain>
        <tissue evidence="1">Body</tissue>
    </source>
</reference>
<keyword evidence="2" id="KW-1185">Reference proteome</keyword>